<dbReference type="CDD" id="cd18097">
    <property type="entry name" value="SpoU-like"/>
    <property type="match status" value="1"/>
</dbReference>
<evidence type="ECO:0000313" key="4">
    <source>
        <dbReference type="EMBL" id="EFA45240.1"/>
    </source>
</evidence>
<evidence type="ECO:0000256" key="2">
    <source>
        <dbReference type="ARBA" id="ARBA00022679"/>
    </source>
</evidence>
<protein>
    <submittedName>
        <fullName evidence="4">RNA methyltransferase, TrmH family</fullName>
    </submittedName>
</protein>
<evidence type="ECO:0000313" key="5">
    <source>
        <dbReference type="Proteomes" id="UP000003160"/>
    </source>
</evidence>
<dbReference type="RefSeq" id="WP_007174688.1">
    <property type="nucleotide sequence ID" value="NZ_GG704782.1"/>
</dbReference>
<accession>D1PTQ4</accession>
<dbReference type="Proteomes" id="UP000003160">
    <property type="component" value="Unassembled WGS sequence"/>
</dbReference>
<dbReference type="EMBL" id="ACKS01000018">
    <property type="protein sequence ID" value="EFA45240.1"/>
    <property type="molecule type" value="Genomic_DNA"/>
</dbReference>
<keyword evidence="2 4" id="KW-0808">Transferase</keyword>
<dbReference type="GO" id="GO:0005829">
    <property type="term" value="C:cytosol"/>
    <property type="evidence" value="ECO:0007669"/>
    <property type="project" value="TreeGrafter"/>
</dbReference>
<reference evidence="4 5" key="1">
    <citation type="submission" date="2009-10" db="EMBL/GenBank/DDBJ databases">
        <authorList>
            <person name="Qin X."/>
            <person name="Bachman B."/>
            <person name="Battles P."/>
            <person name="Bell A."/>
            <person name="Bess C."/>
            <person name="Bickham C."/>
            <person name="Chaboub L."/>
            <person name="Chen D."/>
            <person name="Coyle M."/>
            <person name="Deiros D.R."/>
            <person name="Dinh H."/>
            <person name="Forbes L."/>
            <person name="Fowler G."/>
            <person name="Francisco L."/>
            <person name="Fu Q."/>
            <person name="Gubbala S."/>
            <person name="Hale W."/>
            <person name="Han Y."/>
            <person name="Hemphill L."/>
            <person name="Highlander S.K."/>
            <person name="Hirani K."/>
            <person name="Hogues M."/>
            <person name="Jackson L."/>
            <person name="Jakkamsetti A."/>
            <person name="Javaid M."/>
            <person name="Jiang H."/>
            <person name="Korchina V."/>
            <person name="Kovar C."/>
            <person name="Lara F."/>
            <person name="Lee S."/>
            <person name="Mata R."/>
            <person name="Mathew T."/>
            <person name="Moen C."/>
            <person name="Morales K."/>
            <person name="Munidasa M."/>
            <person name="Nazareth L."/>
            <person name="Ngo R."/>
            <person name="Nguyen L."/>
            <person name="Okwuonu G."/>
            <person name="Ongeri F."/>
            <person name="Patil S."/>
            <person name="Petrosino J."/>
            <person name="Pham C."/>
            <person name="Pham P."/>
            <person name="Pu L.-L."/>
            <person name="Puazo M."/>
            <person name="Raj R."/>
            <person name="Reid J."/>
            <person name="Rouhana J."/>
            <person name="Saada N."/>
            <person name="Shang Y."/>
            <person name="Simmons D."/>
            <person name="Thornton R."/>
            <person name="Warren J."/>
            <person name="Weissenberger G."/>
            <person name="Zhang J."/>
            <person name="Zhang L."/>
            <person name="Zhou C."/>
            <person name="Zhu D."/>
            <person name="Muzny D."/>
            <person name="Worley K."/>
            <person name="Gibbs R."/>
        </authorList>
    </citation>
    <scope>NUCLEOTIDE SEQUENCE [LARGE SCALE GENOMIC DNA]</scope>
    <source>
        <strain evidence="4 5">DSM 17361</strain>
    </source>
</reference>
<dbReference type="PANTHER" id="PTHR46429:SF1">
    <property type="entry name" value="23S RRNA (GUANOSINE-2'-O-)-METHYLTRANSFERASE RLMB"/>
    <property type="match status" value="1"/>
</dbReference>
<comment type="caution">
    <text evidence="4">The sequence shown here is derived from an EMBL/GenBank/DDBJ whole genome shotgun (WGS) entry which is preliminary data.</text>
</comment>
<dbReference type="HOGENOM" id="CLU_021322_4_3_10"/>
<dbReference type="InterPro" id="IPR004441">
    <property type="entry name" value="rRNA_MeTrfase_TrmH"/>
</dbReference>
<dbReference type="eggNOG" id="COG0566">
    <property type="taxonomic scope" value="Bacteria"/>
</dbReference>
<feature type="domain" description="tRNA/rRNA methyltransferase SpoU type" evidence="3">
    <location>
        <begin position="25"/>
        <end position="190"/>
    </location>
</feature>
<dbReference type="GO" id="GO:0003723">
    <property type="term" value="F:RNA binding"/>
    <property type="evidence" value="ECO:0007669"/>
    <property type="project" value="InterPro"/>
</dbReference>
<dbReference type="GO" id="GO:0008173">
    <property type="term" value="F:RNA methyltransferase activity"/>
    <property type="evidence" value="ECO:0007669"/>
    <property type="project" value="InterPro"/>
</dbReference>
<sequence>MRKLKTIEMQRLSVEEFKDAPKLPLIVVLDDVRSLYNVGSVFRTCDAFRVEAVYLCGITGTPPNAEIHKTALGGEDSVDWRYFEKTEDAVQELHDRGYFVYSIEQVEGSTKLFELGNSKFTIHNSKLADAVDTAIENRQSESIFPCAVIFGNEVKGVKQSVVDMSDGCLEIPQFGTKHSLNVSVTAGIVVWEFAKMKLAKQPQHQQ</sequence>
<gene>
    <name evidence="4" type="ORF">HMPREF0645_0339</name>
</gene>
<dbReference type="InterPro" id="IPR029028">
    <property type="entry name" value="Alpha/beta_knot_MTases"/>
</dbReference>
<keyword evidence="5" id="KW-1185">Reference proteome</keyword>
<keyword evidence="1 4" id="KW-0489">Methyltransferase</keyword>
<dbReference type="InterPro" id="IPR001537">
    <property type="entry name" value="SpoU_MeTrfase"/>
</dbReference>
<dbReference type="SUPFAM" id="SSF75217">
    <property type="entry name" value="alpha/beta knot"/>
    <property type="match status" value="1"/>
</dbReference>
<dbReference type="AlphaFoldDB" id="D1PTQ4"/>
<dbReference type="InterPro" id="IPR029026">
    <property type="entry name" value="tRNA_m1G_MTases_N"/>
</dbReference>
<dbReference type="OrthoDB" id="9795352at2"/>
<dbReference type="GO" id="GO:0032259">
    <property type="term" value="P:methylation"/>
    <property type="evidence" value="ECO:0007669"/>
    <property type="project" value="UniProtKB-KW"/>
</dbReference>
<dbReference type="Pfam" id="PF00588">
    <property type="entry name" value="SpoU_methylase"/>
    <property type="match status" value="1"/>
</dbReference>
<dbReference type="PANTHER" id="PTHR46429">
    <property type="entry name" value="23S RRNA (GUANOSINE-2'-O-)-METHYLTRANSFERASE RLMB"/>
    <property type="match status" value="1"/>
</dbReference>
<dbReference type="GO" id="GO:0006396">
    <property type="term" value="P:RNA processing"/>
    <property type="evidence" value="ECO:0007669"/>
    <property type="project" value="InterPro"/>
</dbReference>
<dbReference type="Gene3D" id="3.40.1280.10">
    <property type="match status" value="1"/>
</dbReference>
<evidence type="ECO:0000259" key="3">
    <source>
        <dbReference type="Pfam" id="PF00588"/>
    </source>
</evidence>
<organism evidence="4 5">
    <name type="scientific">Hallella bergensis DSM 17361</name>
    <dbReference type="NCBI Taxonomy" id="585502"/>
    <lineage>
        <taxon>Bacteria</taxon>
        <taxon>Pseudomonadati</taxon>
        <taxon>Bacteroidota</taxon>
        <taxon>Bacteroidia</taxon>
        <taxon>Bacteroidales</taxon>
        <taxon>Prevotellaceae</taxon>
        <taxon>Hallella</taxon>
    </lineage>
</organism>
<proteinExistence type="predicted"/>
<evidence type="ECO:0000256" key="1">
    <source>
        <dbReference type="ARBA" id="ARBA00022603"/>
    </source>
</evidence>
<name>D1PTQ4_9BACT</name>